<evidence type="ECO:0000313" key="3">
    <source>
        <dbReference type="Proteomes" id="UP000216024"/>
    </source>
</evidence>
<gene>
    <name evidence="2" type="ORF">CCE28_18120</name>
</gene>
<dbReference type="EMBL" id="NIBG01000023">
    <property type="protein sequence ID" value="PAB57739.1"/>
    <property type="molecule type" value="Genomic_DNA"/>
</dbReference>
<dbReference type="GO" id="GO:0016491">
    <property type="term" value="F:oxidoreductase activity"/>
    <property type="evidence" value="ECO:0007669"/>
    <property type="project" value="InterPro"/>
</dbReference>
<dbReference type="OrthoDB" id="1073746at2"/>
<dbReference type="Pfam" id="PF02317">
    <property type="entry name" value="Octopine_DH"/>
    <property type="match status" value="1"/>
</dbReference>
<dbReference type="InterPro" id="IPR051729">
    <property type="entry name" value="Opine/Lysopine_DH"/>
</dbReference>
<dbReference type="InterPro" id="IPR036291">
    <property type="entry name" value="NAD(P)-bd_dom_sf"/>
</dbReference>
<accession>A0A267MDV5</accession>
<dbReference type="PANTHER" id="PTHR38015">
    <property type="entry name" value="BLR6086 PROTEIN"/>
    <property type="match status" value="1"/>
</dbReference>
<dbReference type="SUPFAM" id="SSF51735">
    <property type="entry name" value="NAD(P)-binding Rossmann-fold domains"/>
    <property type="match status" value="1"/>
</dbReference>
<dbReference type="Gene3D" id="3.40.50.720">
    <property type="entry name" value="NAD(P)-binding Rossmann-like Domain"/>
    <property type="match status" value="1"/>
</dbReference>
<protein>
    <recommendedName>
        <fullName evidence="1">Opine dehydrogenase domain-containing protein</fullName>
    </recommendedName>
</protein>
<dbReference type="AlphaFoldDB" id="A0A267MDV5"/>
<feature type="domain" description="Opine dehydrogenase" evidence="1">
    <location>
        <begin position="187"/>
        <end position="333"/>
    </location>
</feature>
<dbReference type="InterPro" id="IPR003421">
    <property type="entry name" value="Opine_DH"/>
</dbReference>
<keyword evidence="3" id="KW-1185">Reference proteome</keyword>
<organism evidence="2 3">
    <name type="scientific">Anaeromicrobium sediminis</name>
    <dbReference type="NCBI Taxonomy" id="1478221"/>
    <lineage>
        <taxon>Bacteria</taxon>
        <taxon>Bacillati</taxon>
        <taxon>Bacillota</taxon>
        <taxon>Clostridia</taxon>
        <taxon>Peptostreptococcales</taxon>
        <taxon>Thermotaleaceae</taxon>
        <taxon>Anaeromicrobium</taxon>
    </lineage>
</organism>
<dbReference type="Gene3D" id="1.10.1040.10">
    <property type="entry name" value="N-(1-d-carboxylethyl)-l-norvaline Dehydrogenase, domain 2"/>
    <property type="match status" value="1"/>
</dbReference>
<dbReference type="PANTHER" id="PTHR38015:SF1">
    <property type="entry name" value="OPINE DEHYDROGENASE DOMAIN-CONTAINING PROTEIN"/>
    <property type="match status" value="1"/>
</dbReference>
<dbReference type="InterPro" id="IPR008927">
    <property type="entry name" value="6-PGluconate_DH-like_C_sf"/>
</dbReference>
<reference evidence="2 3" key="1">
    <citation type="submission" date="2017-06" db="EMBL/GenBank/DDBJ databases">
        <title>Draft genome sequence of anaerobic fermentative bacterium Anaeromicrobium sediminis DY2726D isolated from West Pacific Ocean sediments.</title>
        <authorList>
            <person name="Zeng X."/>
        </authorList>
    </citation>
    <scope>NUCLEOTIDE SEQUENCE [LARGE SCALE GENOMIC DNA]</scope>
    <source>
        <strain evidence="2 3">DY2726D</strain>
    </source>
</reference>
<dbReference type="SUPFAM" id="SSF48179">
    <property type="entry name" value="6-phosphogluconate dehydrogenase C-terminal domain-like"/>
    <property type="match status" value="1"/>
</dbReference>
<comment type="caution">
    <text evidence="2">The sequence shown here is derived from an EMBL/GenBank/DDBJ whole genome shotgun (WGS) entry which is preliminary data.</text>
</comment>
<name>A0A267MDV5_9FIRM</name>
<evidence type="ECO:0000259" key="1">
    <source>
        <dbReference type="Pfam" id="PF02317"/>
    </source>
</evidence>
<dbReference type="Proteomes" id="UP000216024">
    <property type="component" value="Unassembled WGS sequence"/>
</dbReference>
<proteinExistence type="predicted"/>
<evidence type="ECO:0000313" key="2">
    <source>
        <dbReference type="EMBL" id="PAB57739.1"/>
    </source>
</evidence>
<sequence length="367" mass="41004">MQLAKLTVIGIGHGGFAVAGDLALAGHEVTMYVAERYKERVKDLFDKKTIHVSGEGRNGIAHIHNVTSDPKIAFINDIIIPVIPAYSQEKFAHETAPYLRAGHKIFLTPGSTGGTLVIGKILHELGKSKDIILSELHTLPYASRKTSETGVDIILRCKKLYFAAFPAKYNEEMYNIIKQLYPCTELRKDVLETSLNNGNPISHPVPMVLNAAKIDFFGDEHYHYKEGISPSVARVIEKLDSEREKVCAMFGYEVIPTKKRIFDMGYAPNEETLYEAYHKSPIFSSIKGPKSLSNRYLTEDTPYSLGVLASLAHQVDIKTPIMDSIMTIASALMDEDYLDTGRTTKELGIDKMDINEIKEFLVKGYEN</sequence>
<dbReference type="InterPro" id="IPR013328">
    <property type="entry name" value="6PGD_dom2"/>
</dbReference>